<dbReference type="Pfam" id="PF11396">
    <property type="entry name" value="PepSY_like"/>
    <property type="match status" value="3"/>
</dbReference>
<evidence type="ECO:0000313" key="2">
    <source>
        <dbReference type="EMBL" id="BBL06150.1"/>
    </source>
</evidence>
<evidence type="ECO:0000313" key="3">
    <source>
        <dbReference type="Proteomes" id="UP000319374"/>
    </source>
</evidence>
<feature type="domain" description="Putative beta-lactamase-inhibitor-like PepSY-like" evidence="1">
    <location>
        <begin position="199"/>
        <end position="289"/>
    </location>
</feature>
<reference evidence="3" key="1">
    <citation type="submission" date="2019-06" db="EMBL/GenBank/DDBJ databases">
        <title>Alistipes onderdonkii subsp. vulgaris subsp. nov., Alistipes dispar sp. nov. and Alistipes communis sp. nov., isolated from human faeces, and creation of Alistipes onderdonkii subsp. onderdonkii subsp. nov.</title>
        <authorList>
            <person name="Sakamoto M."/>
            <person name="Ikeyama N."/>
            <person name="Ogata Y."/>
            <person name="Suda W."/>
            <person name="Iino T."/>
            <person name="Hattori M."/>
            <person name="Ohkuma M."/>
        </authorList>
    </citation>
    <scope>NUCLEOTIDE SEQUENCE [LARGE SCALE GENOMIC DNA]</scope>
    <source>
        <strain evidence="3">5CPEGH6</strain>
    </source>
</reference>
<organism evidence="2 3">
    <name type="scientific">Alistipes dispar</name>
    <dbReference type="NCBI Taxonomy" id="2585119"/>
    <lineage>
        <taxon>Bacteria</taxon>
        <taxon>Pseudomonadati</taxon>
        <taxon>Bacteroidota</taxon>
        <taxon>Bacteroidia</taxon>
        <taxon>Bacteroidales</taxon>
        <taxon>Rikenellaceae</taxon>
        <taxon>Alistipes</taxon>
    </lineage>
</organism>
<dbReference type="Gene3D" id="3.10.450.360">
    <property type="match status" value="3"/>
</dbReference>
<dbReference type="Proteomes" id="UP000319374">
    <property type="component" value="Chromosome"/>
</dbReference>
<evidence type="ECO:0000259" key="1">
    <source>
        <dbReference type="Pfam" id="PF11396"/>
    </source>
</evidence>
<dbReference type="AlphaFoldDB" id="A0A4Y1WYZ3"/>
<dbReference type="SUPFAM" id="SSF160574">
    <property type="entry name" value="BT0923-like"/>
    <property type="match status" value="3"/>
</dbReference>
<keyword evidence="3" id="KW-1185">Reference proteome</keyword>
<accession>A0A4Y1WYZ3</accession>
<dbReference type="KEGG" id="ada:A5CPEGH6_07880"/>
<sequence>MLGAAAVGLLAVGCEKESGSQGSGPDRVSPAVLAAFEALYPGAEQVRWEVKGDYAVANFYWSGVRAAGVAANRAAWFENGDGAWSMTETDIRFDQLPEAVKRAFAEGEYADWRVDEVDMLDRDGVEVVYVIEVERDGREMDLYYSADGVLVKSVADAGDDYDYGDFIPSRPSDGIGDFIASRYPGARVIDVDAEYEGTEVELIDADRVKRELFFDRSDAWQYTKTELRRSELPQAVTAAWEASDYSEAKGYRLDDADLYETASEGTFYRLELESRRGDVKVKVTPEGELSLYTPQEGGDGAAVGADVEAFIRTNYPGAVVLEKDSDDGFLEVEIRHDGREKELLFNGAGEWVKTSWEVRVRELPAAVTDAIRRSDYAAFGIDGADFVETPDGDWYEVELEDDRDREVTLRVTAEGAILKR</sequence>
<dbReference type="InterPro" id="IPR021533">
    <property type="entry name" value="PepSY-like"/>
</dbReference>
<name>A0A4Y1WYZ3_9BACT</name>
<proteinExistence type="predicted"/>
<feature type="domain" description="Putative beta-lactamase-inhibitor-like PepSY-like" evidence="1">
    <location>
        <begin position="338"/>
        <end position="418"/>
    </location>
</feature>
<protein>
    <recommendedName>
        <fullName evidence="1">Putative beta-lactamase-inhibitor-like PepSY-like domain-containing protein</fullName>
    </recommendedName>
</protein>
<dbReference type="EMBL" id="AP019736">
    <property type="protein sequence ID" value="BBL06150.1"/>
    <property type="molecule type" value="Genomic_DNA"/>
</dbReference>
<gene>
    <name evidence="2" type="ORF">A5CPEGH6_07880</name>
</gene>
<feature type="domain" description="Putative beta-lactamase-inhibitor-like PepSY-like" evidence="1">
    <location>
        <begin position="73"/>
        <end position="151"/>
    </location>
</feature>